<proteinExistence type="predicted"/>
<dbReference type="PROSITE" id="PS51444">
    <property type="entry name" value="FH2"/>
    <property type="match status" value="1"/>
</dbReference>
<dbReference type="InterPro" id="IPR051425">
    <property type="entry name" value="Formin_Homology"/>
</dbReference>
<organism evidence="4 5">
    <name type="scientific">Paramecium pentaurelia</name>
    <dbReference type="NCBI Taxonomy" id="43138"/>
    <lineage>
        <taxon>Eukaryota</taxon>
        <taxon>Sar</taxon>
        <taxon>Alveolata</taxon>
        <taxon>Ciliophora</taxon>
        <taxon>Intramacronucleata</taxon>
        <taxon>Oligohymenophorea</taxon>
        <taxon>Peniculida</taxon>
        <taxon>Parameciidae</taxon>
        <taxon>Paramecium</taxon>
    </lineage>
</organism>
<feature type="compositionally biased region" description="Basic and acidic residues" evidence="2">
    <location>
        <begin position="1216"/>
        <end position="1225"/>
    </location>
</feature>
<feature type="coiled-coil region" evidence="1">
    <location>
        <begin position="557"/>
        <end position="591"/>
    </location>
</feature>
<feature type="region of interest" description="Disordered" evidence="2">
    <location>
        <begin position="761"/>
        <end position="828"/>
    </location>
</feature>
<name>A0A8S1UTK5_9CILI</name>
<dbReference type="InterPro" id="IPR015425">
    <property type="entry name" value="FH2_Formin"/>
</dbReference>
<feature type="coiled-coil region" evidence="1">
    <location>
        <begin position="481"/>
        <end position="529"/>
    </location>
</feature>
<dbReference type="OrthoDB" id="1668162at2759"/>
<dbReference type="PANTHER" id="PTHR45725:SF1">
    <property type="entry name" value="DISHEVELLED ASSOCIATED ACTIVATOR OF MORPHOGENESIS, ISOFORM D"/>
    <property type="match status" value="1"/>
</dbReference>
<sequence>MGNSIEINQTLSYQTIQGQEILLPFKELKGKQNFPKVPSREKDVEIMFQKWLSKIVIGRREKEKLKGIPLKYKFRLCYKHDQIIQEITKGEQYKQKVIQETDKLIQKVLSQQDVVSLDALSRNLTNDDLLEHKITLLAKVDLIAKLIVELKTQELLSRHSKNFRDQIVIIKIFEKLLHHESGVQLLCDTSNFFQIMFSTFHPVEPEITGLMLQVLGGKSGLCWQPECLDNILDAMTEFQNNHRLQTKFDVIIRSIYYTKNLIIIYHLLQFLFNFLFSVEKPESDSLHKELLETVINGKRIDEVFQQVKIRIVKDYYQIEECTYQGVRQKLAQFQHPLVEKQSQENDFFSMQRFKTITEKPPKDAIKPNIEFDLEETGRIKFENCFYFEQHDLKLFSILKVQIFELMDGILNIDSILIQIENDDVDQTEIVSNPNDVFNEMQTLAEVDEEEEEDYDNRLVSFSKIKNNDQFRNQGNMIKYANANLQQEYNQLEEKHSILFSKYEEMEKQCRELQMQLFDEQLKIKKLEEQNEKLLYHSTSQNQDQINTLVQEQIEFLKQQHLIQITSLTQELTQLKDQIQNQNLVENQLINQIEIERTKVQTQKQQIDLLQRYIDQYASMPISQISDKNDQKQTEVQNPQSELHIIEETKSIKDTQQIIEQSIETEDKSKQNVASQTLNENQQIHQNEQLEQNLTNQIQNNIIDQNINQDIVKSDTDSKNQQEIVNEIIIVKKLMIDSESQTNLKLYITQEAQTTFEFPANPQSQVTAQAQQDQQQINPIPVQPPNPPPITVKVAPPPPPPPPPPSLKTGGPPPPPPPPLKGAQQASKPTDSLFPFNKVELIPSLPTKPLNWILIQPQNMKNTIYEQIYQESYEIDAKYLETYFYKIQSASSTQQQNSENQIVKKVIQTKIQLIATDRSKNIELVLGKIKIPNALIMKSLLSIDLNILTDSAIDSLDTIIPTDEEIKIISEFQGQRDLLGVVETFIDSIRQVNGFQFRIRSLKFKSVYDDYRQDLIDKITILTSRFQEIRNLQGLQKMLLITLNIGNFLNAKTPRGRALGFKIEALDICAEIKTSDNQNNNLLLYIIEKTEQIIGGEIISEEKMKSFEVLQRVPVHQLVVDLGDIKKGCSFIKKAMESQTDDPQDLVEQKFKDGYESITKDIEELDKKMNHLEEEYKRCAQFYGENPKDPSDKFGDKILKIFRQILRQKLEKLQREERAKRQEALKKRQMLKSTPLTARRADEGPKPPPKEAQRQSVLKPIIPRQSIKDSIKLEVPGNKGPKKSFIANEISQLRHMKQVRASILTINKK</sequence>
<feature type="domain" description="FH2" evidence="3">
    <location>
        <begin position="836"/>
        <end position="1230"/>
    </location>
</feature>
<evidence type="ECO:0000256" key="2">
    <source>
        <dbReference type="SAM" id="MobiDB-lite"/>
    </source>
</evidence>
<comment type="caution">
    <text evidence="4">The sequence shown here is derived from an EMBL/GenBank/DDBJ whole genome shotgun (WGS) entry which is preliminary data.</text>
</comment>
<dbReference type="SMART" id="SM00498">
    <property type="entry name" value="FH2"/>
    <property type="match status" value="1"/>
</dbReference>
<feature type="compositionally biased region" description="Low complexity" evidence="2">
    <location>
        <begin position="761"/>
        <end position="779"/>
    </location>
</feature>
<evidence type="ECO:0000313" key="4">
    <source>
        <dbReference type="EMBL" id="CAD8165796.1"/>
    </source>
</evidence>
<dbReference type="PANTHER" id="PTHR45725">
    <property type="entry name" value="FORMIN HOMOLOGY 2 FAMILY MEMBER"/>
    <property type="match status" value="1"/>
</dbReference>
<accession>A0A8S1UTK5</accession>
<evidence type="ECO:0000259" key="3">
    <source>
        <dbReference type="PROSITE" id="PS51444"/>
    </source>
</evidence>
<evidence type="ECO:0000313" key="5">
    <source>
        <dbReference type="Proteomes" id="UP000689195"/>
    </source>
</evidence>
<keyword evidence="5" id="KW-1185">Reference proteome</keyword>
<feature type="region of interest" description="Disordered" evidence="2">
    <location>
        <begin position="1216"/>
        <end position="1254"/>
    </location>
</feature>
<feature type="compositionally biased region" description="Basic and acidic residues" evidence="2">
    <location>
        <begin position="1238"/>
        <end position="1252"/>
    </location>
</feature>
<protein>
    <recommendedName>
        <fullName evidence="3">FH2 domain-containing protein</fullName>
    </recommendedName>
</protein>
<evidence type="ECO:0000256" key="1">
    <source>
        <dbReference type="SAM" id="Coils"/>
    </source>
</evidence>
<keyword evidence="1" id="KW-0175">Coiled coil</keyword>
<dbReference type="Pfam" id="PF02181">
    <property type="entry name" value="FH2"/>
    <property type="match status" value="1"/>
</dbReference>
<feature type="compositionally biased region" description="Pro residues" evidence="2">
    <location>
        <begin position="780"/>
        <end position="819"/>
    </location>
</feature>
<dbReference type="EMBL" id="CAJJDO010000043">
    <property type="protein sequence ID" value="CAD8165796.1"/>
    <property type="molecule type" value="Genomic_DNA"/>
</dbReference>
<gene>
    <name evidence="4" type="ORF">PPENT_87.1.T0430131</name>
</gene>
<dbReference type="Proteomes" id="UP000689195">
    <property type="component" value="Unassembled WGS sequence"/>
</dbReference>
<reference evidence="4" key="1">
    <citation type="submission" date="2021-01" db="EMBL/GenBank/DDBJ databases">
        <authorList>
            <consortium name="Genoscope - CEA"/>
            <person name="William W."/>
        </authorList>
    </citation>
    <scope>NUCLEOTIDE SEQUENCE</scope>
</reference>